<dbReference type="AlphaFoldDB" id="A0A941W041"/>
<proteinExistence type="predicted"/>
<sequence>MERFNDKLTTREMKGGHYQGIKLGQDVILQKIDISNQIREMITSQVGLVSTTDANREIIGEAISYLTYSIREVGNGIFGLKIIGTATVYWFLHDLSPYIK</sequence>
<protein>
    <submittedName>
        <fullName evidence="1">Uncharacterized protein</fullName>
    </submittedName>
</protein>
<evidence type="ECO:0000313" key="1">
    <source>
        <dbReference type="EMBL" id="MBS1257283.1"/>
    </source>
</evidence>
<dbReference type="EMBL" id="JAANXD010000018">
    <property type="protein sequence ID" value="MBS1257283.1"/>
    <property type="molecule type" value="Genomic_DNA"/>
</dbReference>
<accession>A0A941W041</accession>
<name>A0A941W041_9BACT</name>
<evidence type="ECO:0000313" key="2">
    <source>
        <dbReference type="Proteomes" id="UP000722750"/>
    </source>
</evidence>
<gene>
    <name evidence="1" type="ORF">MAG551_00325</name>
</gene>
<comment type="caution">
    <text evidence="1">The sequence shown here is derived from an EMBL/GenBank/DDBJ whole genome shotgun (WGS) entry which is preliminary data.</text>
</comment>
<reference evidence="1" key="1">
    <citation type="journal article" date="2021" name="ISME J.">
        <title>Fine-scale metabolic discontinuity in a stratified prokaryote microbiome of a Red Sea deep halocline.</title>
        <authorList>
            <person name="Michoud G."/>
            <person name="Ngugi D.K."/>
            <person name="Barozzi A."/>
            <person name="Merlino G."/>
            <person name="Calleja M.L."/>
            <person name="Delgado-Huertas A."/>
            <person name="Moran X.A.G."/>
            <person name="Daffonchio D."/>
        </authorList>
    </citation>
    <scope>NUCLEOTIDE SEQUENCE</scope>
    <source>
        <strain evidence="1">SuakinDeep_MAG55_1</strain>
    </source>
</reference>
<dbReference type="Proteomes" id="UP000722750">
    <property type="component" value="Unassembled WGS sequence"/>
</dbReference>
<organism evidence="1 2">
    <name type="scientific">Candidatus Scalindua arabica</name>
    <dbReference type="NCBI Taxonomy" id="1127984"/>
    <lineage>
        <taxon>Bacteria</taxon>
        <taxon>Pseudomonadati</taxon>
        <taxon>Planctomycetota</taxon>
        <taxon>Candidatus Brocadiia</taxon>
        <taxon>Candidatus Brocadiales</taxon>
        <taxon>Candidatus Scalinduaceae</taxon>
        <taxon>Candidatus Scalindua</taxon>
    </lineage>
</organism>